<comment type="caution">
    <text evidence="3">The sequence shown here is derived from an EMBL/GenBank/DDBJ whole genome shotgun (WGS) entry which is preliminary data.</text>
</comment>
<accession>A0A8S3SZA7</accession>
<evidence type="ECO:0000313" key="4">
    <source>
        <dbReference type="Proteomes" id="UP000683360"/>
    </source>
</evidence>
<dbReference type="GO" id="GO:0005737">
    <property type="term" value="C:cytoplasm"/>
    <property type="evidence" value="ECO:0007669"/>
    <property type="project" value="TreeGrafter"/>
</dbReference>
<dbReference type="GO" id="GO:0030041">
    <property type="term" value="P:actin filament polymerization"/>
    <property type="evidence" value="ECO:0007669"/>
    <property type="project" value="TreeGrafter"/>
</dbReference>
<dbReference type="InterPro" id="IPR011990">
    <property type="entry name" value="TPR-like_helical_dom_sf"/>
</dbReference>
<dbReference type="GO" id="GO:0015629">
    <property type="term" value="C:actin cytoskeleton"/>
    <property type="evidence" value="ECO:0007669"/>
    <property type="project" value="TreeGrafter"/>
</dbReference>
<sequence>MVAANVLVILLAVVRCLHLSDGSSHWVVTENGRVQAQLDTVFNLRRPYDLVAFMKQEDRGGTILQLKRELLQRKEEIDKNEDRDTGLEQRFYKTDIDCVAAGKPLPEFDLYISTVLPLENKGIRPEEHIDLSITPRDNLHQPDCRLFSELEYSFHAFEHLEGMKDRETLQGTPELGLKNAITYQDSVDEYGHRIYEALQKNRTSWILYNMAAFYWRIKGDPYHAIECVRRALHFSPSLASFGFQVLAEYNKSIICFENTLRIQPDFDAAAKRKHAVLCHAKLEEALEAQHRSLQQTLNDLKEYQRKHDIFQSQTEKLISEQVTNDVKLDQHISYENMKLRESAVEK</sequence>
<dbReference type="PANTHER" id="PTHR16091">
    <property type="entry name" value="TTC17 PROTEIN"/>
    <property type="match status" value="1"/>
</dbReference>
<evidence type="ECO:0000256" key="1">
    <source>
        <dbReference type="SAM" id="Coils"/>
    </source>
</evidence>
<evidence type="ECO:0000313" key="3">
    <source>
        <dbReference type="EMBL" id="CAG2224007.1"/>
    </source>
</evidence>
<dbReference type="AlphaFoldDB" id="A0A8S3SZA7"/>
<dbReference type="EMBL" id="CAJPWZ010001795">
    <property type="protein sequence ID" value="CAG2224007.1"/>
    <property type="molecule type" value="Genomic_DNA"/>
</dbReference>
<keyword evidence="2" id="KW-0732">Signal</keyword>
<dbReference type="PANTHER" id="PTHR16091:SF1">
    <property type="entry name" value="TETRATRICOPEPTIDE REPEAT PROTEIN 17"/>
    <property type="match status" value="1"/>
</dbReference>
<dbReference type="Gene3D" id="1.25.40.10">
    <property type="entry name" value="Tetratricopeptide repeat domain"/>
    <property type="match status" value="1"/>
</dbReference>
<evidence type="ECO:0000256" key="2">
    <source>
        <dbReference type="SAM" id="SignalP"/>
    </source>
</evidence>
<proteinExistence type="predicted"/>
<reference evidence="3" key="1">
    <citation type="submission" date="2021-03" db="EMBL/GenBank/DDBJ databases">
        <authorList>
            <person name="Bekaert M."/>
        </authorList>
    </citation>
    <scope>NUCLEOTIDE SEQUENCE</scope>
</reference>
<organism evidence="3 4">
    <name type="scientific">Mytilus edulis</name>
    <name type="common">Blue mussel</name>
    <dbReference type="NCBI Taxonomy" id="6550"/>
    <lineage>
        <taxon>Eukaryota</taxon>
        <taxon>Metazoa</taxon>
        <taxon>Spiralia</taxon>
        <taxon>Lophotrochozoa</taxon>
        <taxon>Mollusca</taxon>
        <taxon>Bivalvia</taxon>
        <taxon>Autobranchia</taxon>
        <taxon>Pteriomorphia</taxon>
        <taxon>Mytilida</taxon>
        <taxon>Mytiloidea</taxon>
        <taxon>Mytilidae</taxon>
        <taxon>Mytilinae</taxon>
        <taxon>Mytilus</taxon>
    </lineage>
</organism>
<gene>
    <name evidence="3" type="ORF">MEDL_37236</name>
</gene>
<feature type="coiled-coil region" evidence="1">
    <location>
        <begin position="279"/>
        <end position="313"/>
    </location>
</feature>
<dbReference type="OrthoDB" id="2115703at2759"/>
<keyword evidence="4" id="KW-1185">Reference proteome</keyword>
<protein>
    <submittedName>
        <fullName evidence="3">Tetratricopeptide repeat protein 17</fullName>
    </submittedName>
</protein>
<feature type="chain" id="PRO_5035906679" evidence="2">
    <location>
        <begin position="23"/>
        <end position="346"/>
    </location>
</feature>
<dbReference type="SUPFAM" id="SSF48452">
    <property type="entry name" value="TPR-like"/>
    <property type="match status" value="1"/>
</dbReference>
<dbReference type="Proteomes" id="UP000683360">
    <property type="component" value="Unassembled WGS sequence"/>
</dbReference>
<dbReference type="InterPro" id="IPR052630">
    <property type="entry name" value="TTC17"/>
</dbReference>
<feature type="signal peptide" evidence="2">
    <location>
        <begin position="1"/>
        <end position="22"/>
    </location>
</feature>
<keyword evidence="1" id="KW-0175">Coiled coil</keyword>
<name>A0A8S3SZA7_MYTED</name>